<dbReference type="EMBL" id="CP104965">
    <property type="protein sequence ID" value="UXN71975.1"/>
    <property type="molecule type" value="Genomic_DNA"/>
</dbReference>
<evidence type="ECO:0000313" key="3">
    <source>
        <dbReference type="Proteomes" id="UP001061862"/>
    </source>
</evidence>
<accession>A0ABY6CIC0</accession>
<dbReference type="Gene3D" id="3.30.2310.20">
    <property type="entry name" value="RelE-like"/>
    <property type="match status" value="1"/>
</dbReference>
<dbReference type="InterPro" id="IPR035093">
    <property type="entry name" value="RelE/ParE_toxin_dom_sf"/>
</dbReference>
<dbReference type="Pfam" id="PF05016">
    <property type="entry name" value="ParE_toxin"/>
    <property type="match status" value="1"/>
</dbReference>
<sequence>MAWILTADSIADIDHIAAEGAKQFGFAQSELYELQLVDMFDMLAANPYMAVERHSAAGSIRLMPIGAHNILYVVEAENVIILRVLHGLQNWFEQL</sequence>
<dbReference type="InterPro" id="IPR007712">
    <property type="entry name" value="RelE/ParE_toxin"/>
</dbReference>
<keyword evidence="1" id="KW-1277">Toxin-antitoxin system</keyword>
<reference evidence="2 3" key="1">
    <citation type="submission" date="2022-09" db="EMBL/GenBank/DDBJ databases">
        <title>Interaction between co-microsymbionts with complementary sets of symbiotic genes in legume-rhizobium systems.</title>
        <authorList>
            <person name="Safronova V."/>
            <person name="Sazanova A."/>
            <person name="Afonin A."/>
            <person name="Chirak E."/>
        </authorList>
    </citation>
    <scope>NUCLEOTIDE SEQUENCE [LARGE SCALE GENOMIC DNA]</scope>
    <source>
        <strain evidence="2 3">A18/4-1</strain>
    </source>
</reference>
<proteinExistence type="predicted"/>
<dbReference type="RefSeq" id="WP_262171764.1">
    <property type="nucleotide sequence ID" value="NZ_CP104965.1"/>
</dbReference>
<name>A0ABY6CIC0_9HYPH</name>
<organism evidence="2 3">
    <name type="scientific">Devosia neptuniae</name>
    <dbReference type="NCBI Taxonomy" id="191302"/>
    <lineage>
        <taxon>Bacteria</taxon>
        <taxon>Pseudomonadati</taxon>
        <taxon>Pseudomonadota</taxon>
        <taxon>Alphaproteobacteria</taxon>
        <taxon>Hyphomicrobiales</taxon>
        <taxon>Devosiaceae</taxon>
        <taxon>Devosia</taxon>
    </lineage>
</organism>
<evidence type="ECO:0000313" key="2">
    <source>
        <dbReference type="EMBL" id="UXN71975.1"/>
    </source>
</evidence>
<keyword evidence="3" id="KW-1185">Reference proteome</keyword>
<evidence type="ECO:0000256" key="1">
    <source>
        <dbReference type="ARBA" id="ARBA00022649"/>
    </source>
</evidence>
<protein>
    <submittedName>
        <fullName evidence="2">Type II toxin-antitoxin system RelE/ParE family toxin</fullName>
    </submittedName>
</protein>
<gene>
    <name evidence="2" type="ORF">N8A98_12670</name>
</gene>
<dbReference type="Proteomes" id="UP001061862">
    <property type="component" value="Chromosome"/>
</dbReference>